<gene>
    <name evidence="2" type="ORF">A2765_05210</name>
</gene>
<protein>
    <submittedName>
        <fullName evidence="2">Uncharacterized protein</fullName>
    </submittedName>
</protein>
<evidence type="ECO:0000313" key="3">
    <source>
        <dbReference type="Proteomes" id="UP000176377"/>
    </source>
</evidence>
<evidence type="ECO:0000256" key="1">
    <source>
        <dbReference type="SAM" id="MobiDB-lite"/>
    </source>
</evidence>
<organism evidence="2 3">
    <name type="scientific">Candidatus Kaiserbacteria bacterium RIFCSPHIGHO2_01_FULL_56_24</name>
    <dbReference type="NCBI Taxonomy" id="1798487"/>
    <lineage>
        <taxon>Bacteria</taxon>
        <taxon>Candidatus Kaiseribacteriota</taxon>
    </lineage>
</organism>
<feature type="region of interest" description="Disordered" evidence="1">
    <location>
        <begin position="26"/>
        <end position="46"/>
    </location>
</feature>
<reference evidence="2 3" key="1">
    <citation type="journal article" date="2016" name="Nat. Commun.">
        <title>Thousands of microbial genomes shed light on interconnected biogeochemical processes in an aquifer system.</title>
        <authorList>
            <person name="Anantharaman K."/>
            <person name="Brown C.T."/>
            <person name="Hug L.A."/>
            <person name="Sharon I."/>
            <person name="Castelle C.J."/>
            <person name="Probst A.J."/>
            <person name="Thomas B.C."/>
            <person name="Singh A."/>
            <person name="Wilkins M.J."/>
            <person name="Karaoz U."/>
            <person name="Brodie E.L."/>
            <person name="Williams K.H."/>
            <person name="Hubbard S.S."/>
            <person name="Banfield J.F."/>
        </authorList>
    </citation>
    <scope>NUCLEOTIDE SEQUENCE [LARGE SCALE GENOMIC DNA]</scope>
</reference>
<dbReference type="AlphaFoldDB" id="A0A1F6D9X2"/>
<comment type="caution">
    <text evidence="2">The sequence shown here is derived from an EMBL/GenBank/DDBJ whole genome shotgun (WGS) entry which is preliminary data.</text>
</comment>
<accession>A0A1F6D9X2</accession>
<evidence type="ECO:0000313" key="2">
    <source>
        <dbReference type="EMBL" id="OGG57802.1"/>
    </source>
</evidence>
<proteinExistence type="predicted"/>
<sequence length="92" mass="10181">MPKFSRTRQLHCFKCDKPLQEAVPGTLQPSRGTDWQASGNYGSTVFDPSGSPQPELLVISICDDCLAENAERVHLFIGARLATIEETKKKFA</sequence>
<dbReference type="Proteomes" id="UP000176377">
    <property type="component" value="Unassembled WGS sequence"/>
</dbReference>
<dbReference type="EMBL" id="MFLA01000045">
    <property type="protein sequence ID" value="OGG57802.1"/>
    <property type="molecule type" value="Genomic_DNA"/>
</dbReference>
<name>A0A1F6D9X2_9BACT</name>
<feature type="compositionally biased region" description="Polar residues" evidence="1">
    <location>
        <begin position="27"/>
        <end position="43"/>
    </location>
</feature>